<name>A0A9W8XHS5_9PLEO</name>
<reference evidence="2" key="1">
    <citation type="submission" date="2022-10" db="EMBL/GenBank/DDBJ databases">
        <title>Tapping the CABI collections for fungal endophytes: first genome assemblies for Collariella, Neodidymelliopsis, Ascochyta clinopodiicola, Didymella pomorum, Didymosphaeria variabile, Neocosmospora piperis and Neocucurbitaria cava.</title>
        <authorList>
            <person name="Hill R."/>
        </authorList>
    </citation>
    <scope>NUCLEOTIDE SEQUENCE</scope>
    <source>
        <strain evidence="2">IMI 356815</strain>
    </source>
</reference>
<dbReference type="RefSeq" id="XP_056069543.1">
    <property type="nucleotide sequence ID" value="XM_056215296.1"/>
</dbReference>
<feature type="signal peptide" evidence="1">
    <location>
        <begin position="1"/>
        <end position="19"/>
    </location>
</feature>
<comment type="caution">
    <text evidence="2">The sequence shown here is derived from an EMBL/GenBank/DDBJ whole genome shotgun (WGS) entry which is preliminary data.</text>
</comment>
<evidence type="ECO:0000313" key="3">
    <source>
        <dbReference type="Proteomes" id="UP001140513"/>
    </source>
</evidence>
<dbReference type="GeneID" id="80910056"/>
<organism evidence="2 3">
    <name type="scientific">Didymosphaeria variabile</name>
    <dbReference type="NCBI Taxonomy" id="1932322"/>
    <lineage>
        <taxon>Eukaryota</taxon>
        <taxon>Fungi</taxon>
        <taxon>Dikarya</taxon>
        <taxon>Ascomycota</taxon>
        <taxon>Pezizomycotina</taxon>
        <taxon>Dothideomycetes</taxon>
        <taxon>Pleosporomycetidae</taxon>
        <taxon>Pleosporales</taxon>
        <taxon>Massarineae</taxon>
        <taxon>Didymosphaeriaceae</taxon>
        <taxon>Didymosphaeria</taxon>
    </lineage>
</organism>
<protein>
    <recommendedName>
        <fullName evidence="4">Concanavalin A-like lectin/glucanase</fullName>
    </recommendedName>
</protein>
<keyword evidence="1" id="KW-0732">Signal</keyword>
<dbReference type="Proteomes" id="UP001140513">
    <property type="component" value="Unassembled WGS sequence"/>
</dbReference>
<evidence type="ECO:0000256" key="1">
    <source>
        <dbReference type="SAM" id="SignalP"/>
    </source>
</evidence>
<dbReference type="AlphaFoldDB" id="A0A9W8XHS5"/>
<evidence type="ECO:0000313" key="2">
    <source>
        <dbReference type="EMBL" id="KAJ4351187.1"/>
    </source>
</evidence>
<proteinExistence type="predicted"/>
<dbReference type="EMBL" id="JAPEUX010000005">
    <property type="protein sequence ID" value="KAJ4351187.1"/>
    <property type="molecule type" value="Genomic_DNA"/>
</dbReference>
<sequence>MIGLAGLLATVLLAPVVSAAPAVSALTGTCNAVAVAPCVTKLRAYTSGSAFCTSWLSISTQTSTASTTSVTTNTATETVTSTTATTTVPAAETVTVLGHGVSVIGHAVSETVIAHATTEWAPTPTVIAHVSFTTITTTLTSTVCGNAKRAAATIPYVLQSFKSSIISSACSCMPLTTPVTTVTTTASSTALTTSTETQNVLATETTTDTVTSTWFTTSIPTLTTIVTPTTTLTPAAVTSTPVSTATQTETKTVHVGQAAVQLTRPTAIVTAASGSYDDNTGLRINNIPFDVGLYGVTSRTLIIGINGWVSPGTTDSGTYVNQPLPNRAAGDPSWVAYWADLFVTQGTTQGIYYQIDGDEGHRTLSIEYFMSFFGASSAYTHFMITLFEDEVGRVVFSYFQTTSQKASTNTAYGTIGVQRPATGQYNQYSYNVQPQEGLTIEWRPSTNQWNQVSSGSC</sequence>
<keyword evidence="3" id="KW-1185">Reference proteome</keyword>
<evidence type="ECO:0008006" key="4">
    <source>
        <dbReference type="Google" id="ProtNLM"/>
    </source>
</evidence>
<accession>A0A9W8XHS5</accession>
<gene>
    <name evidence="2" type="ORF">N0V89_006526</name>
</gene>
<dbReference type="OrthoDB" id="10031947at2759"/>
<feature type="chain" id="PRO_5040814880" description="Concanavalin A-like lectin/glucanase" evidence="1">
    <location>
        <begin position="20"/>
        <end position="457"/>
    </location>
</feature>